<dbReference type="InterPro" id="IPR003945">
    <property type="entry name" value="NU5C-like"/>
</dbReference>
<keyword evidence="3 6" id="KW-1133">Transmembrane helix</keyword>
<organism evidence="8 9">
    <name type="scientific">Qipengyuania oceanensis</name>
    <dbReference type="NCBI Taxonomy" id="1463597"/>
    <lineage>
        <taxon>Bacteria</taxon>
        <taxon>Pseudomonadati</taxon>
        <taxon>Pseudomonadota</taxon>
        <taxon>Alphaproteobacteria</taxon>
        <taxon>Sphingomonadales</taxon>
        <taxon>Erythrobacteraceae</taxon>
        <taxon>Qipengyuania</taxon>
    </lineage>
</organism>
<dbReference type="GO" id="GO:0015990">
    <property type="term" value="P:electron transport coupled proton transport"/>
    <property type="evidence" value="ECO:0007669"/>
    <property type="project" value="TreeGrafter"/>
</dbReference>
<feature type="transmembrane region" description="Helical" evidence="6">
    <location>
        <begin position="381"/>
        <end position="401"/>
    </location>
</feature>
<dbReference type="PANTHER" id="PTHR42829">
    <property type="entry name" value="NADH-UBIQUINONE OXIDOREDUCTASE CHAIN 5"/>
    <property type="match status" value="1"/>
</dbReference>
<dbReference type="GO" id="GO:0042773">
    <property type="term" value="P:ATP synthesis coupled electron transport"/>
    <property type="evidence" value="ECO:0007669"/>
    <property type="project" value="InterPro"/>
</dbReference>
<dbReference type="PRINTS" id="PR01434">
    <property type="entry name" value="NADHDHGNASE5"/>
</dbReference>
<dbReference type="GO" id="GO:0016020">
    <property type="term" value="C:membrane"/>
    <property type="evidence" value="ECO:0007669"/>
    <property type="project" value="UniProtKB-SubCell"/>
</dbReference>
<feature type="transmembrane region" description="Helical" evidence="6">
    <location>
        <begin position="207"/>
        <end position="226"/>
    </location>
</feature>
<feature type="transmembrane region" description="Helical" evidence="6">
    <location>
        <begin position="162"/>
        <end position="186"/>
    </location>
</feature>
<feature type="transmembrane region" description="Helical" evidence="6">
    <location>
        <begin position="12"/>
        <end position="35"/>
    </location>
</feature>
<dbReference type="PANTHER" id="PTHR42829:SF1">
    <property type="entry name" value="INORGANIC CARBON TRANSPORTER SUBUNIT DABB-RELATED"/>
    <property type="match status" value="1"/>
</dbReference>
<feature type="transmembrane region" description="Helical" evidence="6">
    <location>
        <begin position="269"/>
        <end position="287"/>
    </location>
</feature>
<dbReference type="GO" id="GO:0012505">
    <property type="term" value="C:endomembrane system"/>
    <property type="evidence" value="ECO:0007669"/>
    <property type="project" value="UniProtKB-SubCell"/>
</dbReference>
<evidence type="ECO:0000256" key="2">
    <source>
        <dbReference type="ARBA" id="ARBA00022692"/>
    </source>
</evidence>
<keyword evidence="2 5" id="KW-0812">Transmembrane</keyword>
<proteinExistence type="predicted"/>
<keyword evidence="9" id="KW-1185">Reference proteome</keyword>
<accession>A0A844YCF8</accession>
<gene>
    <name evidence="8" type="ORF">GRI48_06745</name>
</gene>
<keyword evidence="4 6" id="KW-0472">Membrane</keyword>
<evidence type="ECO:0000256" key="3">
    <source>
        <dbReference type="ARBA" id="ARBA00022989"/>
    </source>
</evidence>
<dbReference type="GO" id="GO:0003954">
    <property type="term" value="F:NADH dehydrogenase activity"/>
    <property type="evidence" value="ECO:0007669"/>
    <property type="project" value="TreeGrafter"/>
</dbReference>
<feature type="transmembrane region" description="Helical" evidence="6">
    <location>
        <begin position="349"/>
        <end position="369"/>
    </location>
</feature>
<dbReference type="EMBL" id="WTYN01000001">
    <property type="protein sequence ID" value="MXO62706.1"/>
    <property type="molecule type" value="Genomic_DNA"/>
</dbReference>
<evidence type="ECO:0000256" key="1">
    <source>
        <dbReference type="ARBA" id="ARBA00004127"/>
    </source>
</evidence>
<feature type="transmembrane region" description="Helical" evidence="6">
    <location>
        <begin position="407"/>
        <end position="427"/>
    </location>
</feature>
<sequence>MTAARSENSILASWRVVPALLWALLVMLPIAALALAGTAQALPGMAVAIAALTLFVGALVASFSARYMRSDSARTSYFLTLAALVLAVLVFVMSANAILFAIAWVASGLLLSRLIGHADGLAEARAASRRSRATFLIGDAAVLLAVGILCWAAGSLSLGKAIAASGGLSMPLAALAALLLLAGAAARCALPPFSGWLLSSMTAPTPVSALMHAGLVNAGGFLLLRFAPVLEAAPGVRYAAIALGLGAAVWGIGIMAVRPDIKRSLAGSTISQMGFMIMTCGLGAYAAALWHLIAHGLFKAWLFLNAGSAIGMRRAGPAALDPRMVAMVSVVALGGGTLLVLAGSATAELVPLLLASATAAATFGAIVLGKMHWRSRVMLGAALAVLVGVHVAGFALARAIVEPPATPLLSPLATLALLALFLACWVAQTVRLAQQRPIPPALYVRLLNAGQLPSIQAGERP</sequence>
<dbReference type="GO" id="GO:0008137">
    <property type="term" value="F:NADH dehydrogenase (ubiquinone) activity"/>
    <property type="evidence" value="ECO:0007669"/>
    <property type="project" value="InterPro"/>
</dbReference>
<reference evidence="8 9" key="1">
    <citation type="submission" date="2019-12" db="EMBL/GenBank/DDBJ databases">
        <title>Genomic-based taxomic classification of the family Erythrobacteraceae.</title>
        <authorList>
            <person name="Xu L."/>
        </authorList>
    </citation>
    <scope>NUCLEOTIDE SEQUENCE [LARGE SCALE GENOMIC DNA]</scope>
    <source>
        <strain evidence="8 9">MCCC 1A09965</strain>
    </source>
</reference>
<dbReference type="Pfam" id="PF00361">
    <property type="entry name" value="Proton_antipo_M"/>
    <property type="match status" value="1"/>
</dbReference>
<dbReference type="InterPro" id="IPR001750">
    <property type="entry name" value="ND/Mrp_TM"/>
</dbReference>
<evidence type="ECO:0000256" key="4">
    <source>
        <dbReference type="ARBA" id="ARBA00023136"/>
    </source>
</evidence>
<feature type="transmembrane region" description="Helical" evidence="6">
    <location>
        <begin position="41"/>
        <end position="63"/>
    </location>
</feature>
<name>A0A844YCF8_9SPHN</name>
<dbReference type="Proteomes" id="UP000445582">
    <property type="component" value="Unassembled WGS sequence"/>
</dbReference>
<dbReference type="RefSeq" id="WP_160673203.1">
    <property type="nucleotide sequence ID" value="NZ_WTYN01000001.1"/>
</dbReference>
<dbReference type="OrthoDB" id="9811798at2"/>
<dbReference type="AlphaFoldDB" id="A0A844YCF8"/>
<protein>
    <submittedName>
        <fullName evidence="8">Oxidoreductase</fullName>
    </submittedName>
</protein>
<feature type="domain" description="NADH:quinone oxidoreductase/Mrp antiporter transmembrane" evidence="7">
    <location>
        <begin position="95"/>
        <end position="313"/>
    </location>
</feature>
<feature type="transmembrane region" description="Helical" evidence="6">
    <location>
        <begin position="136"/>
        <end position="156"/>
    </location>
</feature>
<feature type="transmembrane region" description="Helical" evidence="6">
    <location>
        <begin position="324"/>
        <end position="343"/>
    </location>
</feature>
<evidence type="ECO:0000313" key="8">
    <source>
        <dbReference type="EMBL" id="MXO62706.1"/>
    </source>
</evidence>
<comment type="caution">
    <text evidence="8">The sequence shown here is derived from an EMBL/GenBank/DDBJ whole genome shotgun (WGS) entry which is preliminary data.</text>
</comment>
<evidence type="ECO:0000259" key="7">
    <source>
        <dbReference type="Pfam" id="PF00361"/>
    </source>
</evidence>
<evidence type="ECO:0000256" key="5">
    <source>
        <dbReference type="RuleBase" id="RU000320"/>
    </source>
</evidence>
<comment type="subcellular location">
    <subcellularLocation>
        <location evidence="1">Endomembrane system</location>
        <topology evidence="1">Multi-pass membrane protein</topology>
    </subcellularLocation>
    <subcellularLocation>
        <location evidence="5">Membrane</location>
        <topology evidence="5">Multi-pass membrane protein</topology>
    </subcellularLocation>
</comment>
<evidence type="ECO:0000256" key="6">
    <source>
        <dbReference type="SAM" id="Phobius"/>
    </source>
</evidence>
<evidence type="ECO:0000313" key="9">
    <source>
        <dbReference type="Proteomes" id="UP000445582"/>
    </source>
</evidence>
<feature type="transmembrane region" description="Helical" evidence="6">
    <location>
        <begin position="238"/>
        <end position="257"/>
    </location>
</feature>